<dbReference type="EMBL" id="CP108021">
    <property type="protein sequence ID" value="WUM20482.1"/>
    <property type="molecule type" value="Genomic_DNA"/>
</dbReference>
<evidence type="ECO:0000259" key="2">
    <source>
        <dbReference type="Pfam" id="PF03795"/>
    </source>
</evidence>
<sequence>MTVFAVEYTYVDATSDTRDTHRASHREWLKGLVDTGVVLETGPYPDGSGALLIFQADDADALTAILADDPFHAVDAITATRITEWKPLFGPLSG</sequence>
<dbReference type="AlphaFoldDB" id="A0AAU4K3C6"/>
<dbReference type="Pfam" id="PF03795">
    <property type="entry name" value="YCII"/>
    <property type="match status" value="1"/>
</dbReference>
<comment type="similarity">
    <text evidence="1">Belongs to the YciI family.</text>
</comment>
<gene>
    <name evidence="3" type="ORF">OG579_01115</name>
</gene>
<dbReference type="PANTHER" id="PTHR37828">
    <property type="entry name" value="GSR2449 PROTEIN"/>
    <property type="match status" value="1"/>
</dbReference>
<dbReference type="Proteomes" id="UP001432128">
    <property type="component" value="Chromosome"/>
</dbReference>
<reference evidence="3 4" key="1">
    <citation type="submission" date="2022-10" db="EMBL/GenBank/DDBJ databases">
        <title>The complete genomes of actinobacterial strains from the NBC collection.</title>
        <authorList>
            <person name="Joergensen T.S."/>
            <person name="Alvarez Arevalo M."/>
            <person name="Sterndorff E.B."/>
            <person name="Faurdal D."/>
            <person name="Vuksanovic O."/>
            <person name="Mourched A.-S."/>
            <person name="Charusanti P."/>
            <person name="Shaw S."/>
            <person name="Blin K."/>
            <person name="Weber T."/>
        </authorList>
    </citation>
    <scope>NUCLEOTIDE SEQUENCE [LARGE SCALE GENOMIC DNA]</scope>
    <source>
        <strain evidence="3 4">NBC_00319</strain>
    </source>
</reference>
<accession>A0AAU4K3C6</accession>
<dbReference type="KEGG" id="whr:OG579_01115"/>
<dbReference type="PANTHER" id="PTHR37828:SF1">
    <property type="entry name" value="YCII-RELATED DOMAIN-CONTAINING PROTEIN"/>
    <property type="match status" value="1"/>
</dbReference>
<dbReference type="InterPro" id="IPR011008">
    <property type="entry name" value="Dimeric_a/b-barrel"/>
</dbReference>
<dbReference type="SUPFAM" id="SSF54909">
    <property type="entry name" value="Dimeric alpha+beta barrel"/>
    <property type="match status" value="1"/>
</dbReference>
<keyword evidence="4" id="KW-1185">Reference proteome</keyword>
<feature type="domain" description="YCII-related" evidence="2">
    <location>
        <begin position="5"/>
        <end position="86"/>
    </location>
</feature>
<evidence type="ECO:0000313" key="3">
    <source>
        <dbReference type="EMBL" id="WUM20482.1"/>
    </source>
</evidence>
<organism evidence="3 4">
    <name type="scientific">Williamsia herbipolensis</name>
    <dbReference type="NCBI Taxonomy" id="1603258"/>
    <lineage>
        <taxon>Bacteria</taxon>
        <taxon>Bacillati</taxon>
        <taxon>Actinomycetota</taxon>
        <taxon>Actinomycetes</taxon>
        <taxon>Mycobacteriales</taxon>
        <taxon>Nocardiaceae</taxon>
        <taxon>Williamsia</taxon>
    </lineage>
</organism>
<protein>
    <submittedName>
        <fullName evidence="3">YciI family protein</fullName>
    </submittedName>
</protein>
<dbReference type="Gene3D" id="3.30.70.1060">
    <property type="entry name" value="Dimeric alpha+beta barrel"/>
    <property type="match status" value="1"/>
</dbReference>
<proteinExistence type="inferred from homology"/>
<name>A0AAU4K3C6_9NOCA</name>
<evidence type="ECO:0000313" key="4">
    <source>
        <dbReference type="Proteomes" id="UP001432128"/>
    </source>
</evidence>
<dbReference type="InterPro" id="IPR005545">
    <property type="entry name" value="YCII"/>
</dbReference>
<dbReference type="RefSeq" id="WP_328857780.1">
    <property type="nucleotide sequence ID" value="NZ_CP108021.1"/>
</dbReference>
<evidence type="ECO:0000256" key="1">
    <source>
        <dbReference type="ARBA" id="ARBA00007689"/>
    </source>
</evidence>